<dbReference type="HAMAP" id="MF_02207">
    <property type="entry name" value="MreB"/>
    <property type="match status" value="1"/>
</dbReference>
<protein>
    <recommendedName>
        <fullName evidence="6">Cell shape-determining protein MreB</fullName>
    </recommendedName>
</protein>
<evidence type="ECO:0000256" key="6">
    <source>
        <dbReference type="HAMAP-Rule" id="MF_02207"/>
    </source>
</evidence>
<keyword evidence="4 6" id="KW-0133">Cell shape</keyword>
<dbReference type="Proteomes" id="UP000681343">
    <property type="component" value="Chromosome"/>
</dbReference>
<evidence type="ECO:0000256" key="2">
    <source>
        <dbReference type="ARBA" id="ARBA00022741"/>
    </source>
</evidence>
<name>A0A810PXZ5_9FIRM</name>
<dbReference type="SUPFAM" id="SSF53067">
    <property type="entry name" value="Actin-like ATPase domain"/>
    <property type="match status" value="2"/>
</dbReference>
<keyword evidence="8" id="KW-1185">Reference proteome</keyword>
<evidence type="ECO:0000313" key="7">
    <source>
        <dbReference type="EMBL" id="BCK78942.1"/>
    </source>
</evidence>
<feature type="binding site" evidence="6">
    <location>
        <begin position="159"/>
        <end position="161"/>
    </location>
    <ligand>
        <name>ATP</name>
        <dbReference type="ChEBI" id="CHEBI:30616"/>
    </ligand>
</feature>
<dbReference type="AlphaFoldDB" id="A0A810PXZ5"/>
<keyword evidence="1 6" id="KW-0963">Cytoplasm</keyword>
<evidence type="ECO:0000256" key="5">
    <source>
        <dbReference type="ARBA" id="ARBA00023458"/>
    </source>
</evidence>
<evidence type="ECO:0000256" key="3">
    <source>
        <dbReference type="ARBA" id="ARBA00022840"/>
    </source>
</evidence>
<reference evidence="7" key="1">
    <citation type="submission" date="2020-09" db="EMBL/GenBank/DDBJ databases">
        <title>New species isolated from human feces.</title>
        <authorList>
            <person name="Kitahara M."/>
            <person name="Shigeno Y."/>
            <person name="Shime M."/>
            <person name="Matsumoto Y."/>
            <person name="Nakamura S."/>
            <person name="Motooka D."/>
            <person name="Fukuoka S."/>
            <person name="Nishikawa H."/>
            <person name="Benno Y."/>
        </authorList>
    </citation>
    <scope>NUCLEOTIDE SEQUENCE</scope>
    <source>
        <strain evidence="7">MM35</strain>
    </source>
</reference>
<dbReference type="NCBIfam" id="NF010539">
    <property type="entry name" value="PRK13927.1"/>
    <property type="match status" value="1"/>
</dbReference>
<dbReference type="PANTHER" id="PTHR42749">
    <property type="entry name" value="CELL SHAPE-DETERMINING PROTEIN MREB"/>
    <property type="match status" value="1"/>
</dbReference>
<dbReference type="GO" id="GO:0008360">
    <property type="term" value="P:regulation of cell shape"/>
    <property type="evidence" value="ECO:0007669"/>
    <property type="project" value="UniProtKB-UniRule"/>
</dbReference>
<feature type="binding site" evidence="6">
    <location>
        <begin position="287"/>
        <end position="290"/>
    </location>
    <ligand>
        <name>ATP</name>
        <dbReference type="ChEBI" id="CHEBI:30616"/>
    </ligand>
</feature>
<dbReference type="GO" id="GO:0005524">
    <property type="term" value="F:ATP binding"/>
    <property type="evidence" value="ECO:0007669"/>
    <property type="project" value="UniProtKB-KW"/>
</dbReference>
<keyword evidence="2 6" id="KW-0547">Nucleotide-binding</keyword>
<gene>
    <name evidence="7" type="primary">mreB1</name>
    <name evidence="6" type="synonym">mreB</name>
    <name evidence="7" type="ORF">MM35RIKEN_11340</name>
</gene>
<dbReference type="PANTHER" id="PTHR42749:SF1">
    <property type="entry name" value="CELL SHAPE-DETERMINING PROTEIN MREB"/>
    <property type="match status" value="1"/>
</dbReference>
<sequence length="344" mass="36686">MCAWAKDIGIDLGTASVLVYVKGKGIVLNEPSVVAIDKNSGKLLKVGADAQAMLGRTPGNIVAIRPLREGVISDYDMTERMLKEFMRKISGGSSFFFKPRLIICVPSGITEVEERAVVDAGIQAGARRVYLIEEPVAAAIGAGIDIALPDGHMVVDIGGGTSDIAVISLSGVVESASIKVAGDQFNEAVVKYMRRKHNVLVGERTAEQMKIEIGCVYPQEEDASIDVKGRCLVTGLPKTITVHASEMLEAFEEPVERILEAIHSVLERTPPELVGDISNNGIVMTGGGSLVKGFDKLVEARTGIHTQVAEDAISCVAEGTGKSLESLNAMQDGTVNLSRRRQMN</sequence>
<organism evidence="7 8">
    <name type="scientific">Vescimonas fastidiosa</name>
    <dbReference type="NCBI Taxonomy" id="2714353"/>
    <lineage>
        <taxon>Bacteria</taxon>
        <taxon>Bacillati</taxon>
        <taxon>Bacillota</taxon>
        <taxon>Clostridia</taxon>
        <taxon>Eubacteriales</taxon>
        <taxon>Oscillospiraceae</taxon>
        <taxon>Vescimonas</taxon>
    </lineage>
</organism>
<dbReference type="InterPro" id="IPR043129">
    <property type="entry name" value="ATPase_NBD"/>
</dbReference>
<evidence type="ECO:0000256" key="4">
    <source>
        <dbReference type="ARBA" id="ARBA00022960"/>
    </source>
</evidence>
<dbReference type="InterPro" id="IPR056546">
    <property type="entry name" value="MreB_MamK-like"/>
</dbReference>
<feature type="binding site" evidence="6">
    <location>
        <begin position="207"/>
        <end position="210"/>
    </location>
    <ligand>
        <name>ATP</name>
        <dbReference type="ChEBI" id="CHEBI:30616"/>
    </ligand>
</feature>
<dbReference type="CDD" id="cd10225">
    <property type="entry name" value="ASKHA_NBD_MreB-like"/>
    <property type="match status" value="1"/>
</dbReference>
<comment type="similarity">
    <text evidence="5 6">Belongs to the FtsA/MreB family.</text>
</comment>
<dbReference type="KEGG" id="vfa:MM35RIKEN_11340"/>
<dbReference type="GO" id="GO:0005737">
    <property type="term" value="C:cytoplasm"/>
    <property type="evidence" value="ECO:0007669"/>
    <property type="project" value="UniProtKB-SubCell"/>
</dbReference>
<accession>A0A810PXZ5</accession>
<comment type="subunit">
    <text evidence="6">Forms polymers.</text>
</comment>
<dbReference type="RefSeq" id="WP_228738090.1">
    <property type="nucleotide sequence ID" value="NZ_AP023415.1"/>
</dbReference>
<dbReference type="NCBIfam" id="TIGR00904">
    <property type="entry name" value="mreB"/>
    <property type="match status" value="1"/>
</dbReference>
<proteinExistence type="inferred from homology"/>
<keyword evidence="3 6" id="KW-0067">ATP-binding</keyword>
<comment type="function">
    <text evidence="6">Forms membrane-associated dynamic filaments that are essential for cell shape determination. Acts by regulating cell wall synthesis and cell elongation, and thus cell shape. A feedback loop between cell geometry and MreB localization may maintain elongated cell shape by targeting cell wall growth to regions of negative cell wall curvature.</text>
</comment>
<evidence type="ECO:0000313" key="8">
    <source>
        <dbReference type="Proteomes" id="UP000681343"/>
    </source>
</evidence>
<dbReference type="Pfam" id="PF06723">
    <property type="entry name" value="MreB_Mbl"/>
    <property type="match status" value="1"/>
</dbReference>
<evidence type="ECO:0000256" key="1">
    <source>
        <dbReference type="ARBA" id="ARBA00022490"/>
    </source>
</evidence>
<dbReference type="GO" id="GO:0000902">
    <property type="term" value="P:cell morphogenesis"/>
    <property type="evidence" value="ECO:0007669"/>
    <property type="project" value="InterPro"/>
</dbReference>
<dbReference type="Gene3D" id="3.30.420.40">
    <property type="match status" value="3"/>
</dbReference>
<dbReference type="EMBL" id="AP023415">
    <property type="protein sequence ID" value="BCK78942.1"/>
    <property type="molecule type" value="Genomic_DNA"/>
</dbReference>
<comment type="caution">
    <text evidence="6">Lacks conserved residue(s) required for the propagation of feature annotation.</text>
</comment>
<dbReference type="PRINTS" id="PR01652">
    <property type="entry name" value="SHAPEPROTEIN"/>
</dbReference>
<dbReference type="InterPro" id="IPR004753">
    <property type="entry name" value="MreB"/>
</dbReference>
<comment type="subcellular location">
    <subcellularLocation>
        <location evidence="6">Cytoplasm</location>
    </subcellularLocation>
    <text evidence="6">Membrane-associated.</text>
</comment>